<evidence type="ECO:0000256" key="2">
    <source>
        <dbReference type="ARBA" id="ARBA00022723"/>
    </source>
</evidence>
<dbReference type="InterPro" id="IPR056511">
    <property type="entry name" value="IDM1_C"/>
</dbReference>
<dbReference type="PROSITE" id="PS01359">
    <property type="entry name" value="ZF_PHD_1"/>
    <property type="match status" value="1"/>
</dbReference>
<dbReference type="PROSITE" id="PS50016">
    <property type="entry name" value="ZF_PHD_2"/>
    <property type="match status" value="1"/>
</dbReference>
<protein>
    <recommendedName>
        <fullName evidence="8">PHD-type domain-containing protein</fullName>
    </recommendedName>
</protein>
<dbReference type="Gene3D" id="3.30.40.10">
    <property type="entry name" value="Zinc/RING finger domain, C3HC4 (zinc finger)"/>
    <property type="match status" value="2"/>
</dbReference>
<proteinExistence type="predicted"/>
<dbReference type="EMBL" id="CM018202">
    <property type="protein sequence ID" value="KAB2098222.1"/>
    <property type="molecule type" value="Genomic_DNA"/>
</dbReference>
<dbReference type="SUPFAM" id="SSF57903">
    <property type="entry name" value="FYVE/PHD zinc finger"/>
    <property type="match status" value="2"/>
</dbReference>
<sequence length="740" mass="82242">MKRELDYGLDGSLGQTREAVTQSQTQTAGLRGIITDGGILCSCSLCKGRRVVPPSQFEIHACKQYKRAAQYICFENGKSLLEVLRACRRGPLHTLEATIQNIIRAVPEQKCFTCRRCKGSFPVIHVGQVGPLCNSCVELKKSQCITMSSLSVGTRSQEPVSMLQSFVSSPLSISPQNRSQRKKASKSSELDLTSNSPQCSSSSISSQNRRPWKTTRKLTKPGLFTKSLKSAPVHISSQDKGHWRTKKKAVKPVLMSKTFKGASSPIFSPYGSQWKKTTKDQQLHKLVFEEDGLPDGTEVAYYARGQVSPSQFEAHAGWASRRKPYAHIYTSNGVSLHELAISLSKGRLYSAKDNDVACIICADGGNLLLCDGCPRAFHKECASLPTIPHGRWYCKYCQNMFMREKCSEHNANAAAAGRILGVDAIEQITSRCIRIVKNIEAELSGCALCRACDFSKSGFGPRTVILCDQCEKEYHIGCLRTHKMADLREIPKGKWFCCSGCGRIHSTLQKLLIHGAERLPDSLLDVLKKKYVEKGLDADINIDVRWRLLSGKFASPETRLLLSQAVGIFHECFNPIVDAATGRDLIPCMVYGRNLKGQEYGGMYCAVLTINSFVVSAGIIRVFGQEIAEIPLVATSIANHGKGYFQLLFSCIEKLLAFLNVKNIVLPAAEEAESIWTDKFGFKKLRPDQLSEYRKSCCQMVIFQGTSMLQKEVPTDQLVSSIERTELYKHMNQGRSYFLE</sequence>
<dbReference type="CDD" id="cd15539">
    <property type="entry name" value="PHD1_AIRE"/>
    <property type="match status" value="1"/>
</dbReference>
<dbReference type="GO" id="GO:0005634">
    <property type="term" value="C:nucleus"/>
    <property type="evidence" value="ECO:0007669"/>
    <property type="project" value="UniProtKB-SubCell"/>
</dbReference>
<reference evidence="10" key="1">
    <citation type="journal article" date="2020" name="Nat. Genet.">
        <title>Genomic diversifications of five Gossypium allopolyploid species and their impact on cotton improvement.</title>
        <authorList>
            <person name="Chen Z.J."/>
            <person name="Sreedasyam A."/>
            <person name="Ando A."/>
            <person name="Song Q."/>
            <person name="De Santiago L.M."/>
            <person name="Hulse-Kemp A.M."/>
            <person name="Ding M."/>
            <person name="Ye W."/>
            <person name="Kirkbride R.C."/>
            <person name="Jenkins J."/>
            <person name="Plott C."/>
            <person name="Lovell J."/>
            <person name="Lin Y.M."/>
            <person name="Vaughn R."/>
            <person name="Liu B."/>
            <person name="Simpson S."/>
            <person name="Scheffler B.E."/>
            <person name="Wen L."/>
            <person name="Saski C.A."/>
            <person name="Grover C.E."/>
            <person name="Hu G."/>
            <person name="Conover J.L."/>
            <person name="Carlson J.W."/>
            <person name="Shu S."/>
            <person name="Boston L.B."/>
            <person name="Williams M."/>
            <person name="Peterson D.G."/>
            <person name="McGee K."/>
            <person name="Jones D.C."/>
            <person name="Wendel J.F."/>
            <person name="Stelly D.M."/>
            <person name="Grimwood J."/>
            <person name="Schmutz J."/>
        </authorList>
    </citation>
    <scope>NUCLEOTIDE SEQUENCE [LARGE SCALE GENOMIC DNA]</scope>
    <source>
        <strain evidence="10">cv. 3-79</strain>
    </source>
</reference>
<dbReference type="Proteomes" id="UP000327439">
    <property type="component" value="Chromosome A01"/>
</dbReference>
<evidence type="ECO:0000256" key="6">
    <source>
        <dbReference type="PROSITE-ProRule" id="PRU00146"/>
    </source>
</evidence>
<dbReference type="GO" id="GO:0045944">
    <property type="term" value="P:positive regulation of transcription by RNA polymerase II"/>
    <property type="evidence" value="ECO:0007669"/>
    <property type="project" value="TreeGrafter"/>
</dbReference>
<dbReference type="FunFam" id="3.30.40.10:FF:000494">
    <property type="entry name" value="Acyl-CoA N-acyltransferase with RING/FYVE/PHD-type zinc finger domain"/>
    <property type="match status" value="1"/>
</dbReference>
<keyword evidence="10" id="KW-1185">Reference proteome</keyword>
<dbReference type="InterPro" id="IPR032308">
    <property type="entry name" value="TDBD"/>
</dbReference>
<organism evidence="9 10">
    <name type="scientific">Gossypium barbadense</name>
    <name type="common">Sea Island cotton</name>
    <name type="synonym">Hibiscus barbadensis</name>
    <dbReference type="NCBI Taxonomy" id="3634"/>
    <lineage>
        <taxon>Eukaryota</taxon>
        <taxon>Viridiplantae</taxon>
        <taxon>Streptophyta</taxon>
        <taxon>Embryophyta</taxon>
        <taxon>Tracheophyta</taxon>
        <taxon>Spermatophyta</taxon>
        <taxon>Magnoliopsida</taxon>
        <taxon>eudicotyledons</taxon>
        <taxon>Gunneridae</taxon>
        <taxon>Pentapetalae</taxon>
        <taxon>rosids</taxon>
        <taxon>malvids</taxon>
        <taxon>Malvales</taxon>
        <taxon>Malvaceae</taxon>
        <taxon>Malvoideae</taxon>
        <taxon>Gossypium</taxon>
    </lineage>
</organism>
<feature type="region of interest" description="Disordered" evidence="7">
    <location>
        <begin position="171"/>
        <end position="219"/>
    </location>
</feature>
<dbReference type="GO" id="GO:0000977">
    <property type="term" value="F:RNA polymerase II transcription regulatory region sequence-specific DNA binding"/>
    <property type="evidence" value="ECO:0007669"/>
    <property type="project" value="TreeGrafter"/>
</dbReference>
<feature type="compositionally biased region" description="Low complexity" evidence="7">
    <location>
        <begin position="194"/>
        <end position="209"/>
    </location>
</feature>
<dbReference type="InterPro" id="IPR001965">
    <property type="entry name" value="Znf_PHD"/>
</dbReference>
<dbReference type="GO" id="GO:0008270">
    <property type="term" value="F:zinc ion binding"/>
    <property type="evidence" value="ECO:0007669"/>
    <property type="project" value="UniProtKB-KW"/>
</dbReference>
<accession>A0A5J5X269</accession>
<feature type="domain" description="PHD-type" evidence="8">
    <location>
        <begin position="355"/>
        <end position="400"/>
    </location>
</feature>
<comment type="subcellular location">
    <subcellularLocation>
        <location evidence="1">Nucleus</location>
    </subcellularLocation>
</comment>
<dbReference type="Pfam" id="PF16135">
    <property type="entry name" value="TDBD"/>
    <property type="match status" value="2"/>
</dbReference>
<dbReference type="InterPro" id="IPR016181">
    <property type="entry name" value="Acyl_CoA_acyltransferase"/>
</dbReference>
<dbReference type="SUPFAM" id="SSF55729">
    <property type="entry name" value="Acyl-CoA N-acyltransferases (Nat)"/>
    <property type="match status" value="1"/>
</dbReference>
<evidence type="ECO:0000313" key="9">
    <source>
        <dbReference type="EMBL" id="KAB2098222.1"/>
    </source>
</evidence>
<keyword evidence="2" id="KW-0479">Metal-binding</keyword>
<evidence type="ECO:0000256" key="5">
    <source>
        <dbReference type="ARBA" id="ARBA00023242"/>
    </source>
</evidence>
<feature type="compositionally biased region" description="Basic residues" evidence="7">
    <location>
        <begin position="210"/>
        <end position="219"/>
    </location>
</feature>
<dbReference type="PANTHER" id="PTHR47025:SF28">
    <property type="entry name" value="ACYL-COA N-ACYLTRANSFERASE WITH RING_FYVE_PHD-TYPE ZINC FINGER DOMAIN-CONTAINING PROTEIN"/>
    <property type="match status" value="1"/>
</dbReference>
<dbReference type="AlphaFoldDB" id="A0A5J5X269"/>
<evidence type="ECO:0000259" key="8">
    <source>
        <dbReference type="PROSITE" id="PS50016"/>
    </source>
</evidence>
<dbReference type="OrthoDB" id="1903104at2759"/>
<dbReference type="InterPro" id="IPR013083">
    <property type="entry name" value="Znf_RING/FYVE/PHD"/>
</dbReference>
<name>A0A5J5X269_GOSBA</name>
<evidence type="ECO:0000256" key="4">
    <source>
        <dbReference type="ARBA" id="ARBA00022833"/>
    </source>
</evidence>
<dbReference type="Pfam" id="PF23209">
    <property type="entry name" value="IDM1_C"/>
    <property type="match status" value="1"/>
</dbReference>
<dbReference type="PANTHER" id="PTHR47025">
    <property type="entry name" value="AUTOIMMUNE REGULATOR"/>
    <property type="match status" value="1"/>
</dbReference>
<dbReference type="InterPro" id="IPR019787">
    <property type="entry name" value="Znf_PHD-finger"/>
</dbReference>
<evidence type="ECO:0000256" key="7">
    <source>
        <dbReference type="SAM" id="MobiDB-lite"/>
    </source>
</evidence>
<dbReference type="GO" id="GO:0003682">
    <property type="term" value="F:chromatin binding"/>
    <property type="evidence" value="ECO:0007669"/>
    <property type="project" value="TreeGrafter"/>
</dbReference>
<keyword evidence="5" id="KW-0539">Nucleus</keyword>
<keyword evidence="3 6" id="KW-0863">Zinc-finger</keyword>
<gene>
    <name evidence="9" type="ORF">ES319_A01G224700v1</name>
</gene>
<dbReference type="InterPro" id="IPR011011">
    <property type="entry name" value="Znf_FYVE_PHD"/>
</dbReference>
<evidence type="ECO:0000256" key="3">
    <source>
        <dbReference type="ARBA" id="ARBA00022771"/>
    </source>
</evidence>
<dbReference type="InterPro" id="IPR019786">
    <property type="entry name" value="Zinc_finger_PHD-type_CS"/>
</dbReference>
<keyword evidence="4" id="KW-0862">Zinc</keyword>
<evidence type="ECO:0000313" key="10">
    <source>
        <dbReference type="Proteomes" id="UP000327439"/>
    </source>
</evidence>
<dbReference type="GO" id="GO:0042393">
    <property type="term" value="F:histone binding"/>
    <property type="evidence" value="ECO:0007669"/>
    <property type="project" value="TreeGrafter"/>
</dbReference>
<dbReference type="Pfam" id="PF23011">
    <property type="entry name" value="PHD-1st_NSD"/>
    <property type="match status" value="1"/>
</dbReference>
<evidence type="ECO:0000256" key="1">
    <source>
        <dbReference type="ARBA" id="ARBA00004123"/>
    </source>
</evidence>
<dbReference type="SMART" id="SM00249">
    <property type="entry name" value="PHD"/>
    <property type="match status" value="2"/>
</dbReference>
<dbReference type="InterPro" id="IPR059153">
    <property type="entry name" value="NSD_PHD-1st"/>
</dbReference>